<evidence type="ECO:0000313" key="4">
    <source>
        <dbReference type="EMBL" id="ABS68136.1"/>
    </source>
</evidence>
<dbReference type="EMBL" id="CP000781">
    <property type="protein sequence ID" value="ABS68136.1"/>
    <property type="molecule type" value="Genomic_DNA"/>
</dbReference>
<dbReference type="Gene3D" id="3.50.50.60">
    <property type="entry name" value="FAD/NAD(P)-binding domain"/>
    <property type="match status" value="1"/>
</dbReference>
<dbReference type="GO" id="GO:0050660">
    <property type="term" value="F:flavin adenine dinucleotide binding"/>
    <property type="evidence" value="ECO:0007669"/>
    <property type="project" value="InterPro"/>
</dbReference>
<sequence length="219" mass="23721">MRAPLRNNLVMASSKRFHSGGQSREYAALVCASGTLWDPIIPELPGAEAFGGAIRHSVTSRSADEVQSRRVLVVGGGNSGADIACDVARTAASVSLSMRRGYWFVPKFIAGRPSDQFFRRRDGLPEWAHPPDAAALLKLLVGPHEAYGLETPDHPPFAAHPIMNTEVLHHMGHGRVCAGIAHGTTTTQKKHGIPAERMHSFFGASCRRASRRCFAEAFT</sequence>
<dbReference type="HOGENOM" id="CLU_1261058_0_0_5"/>
<keyword evidence="2" id="KW-0274">FAD</keyword>
<dbReference type="PANTHER" id="PTHR43539">
    <property type="entry name" value="FLAVIN-BINDING MONOOXYGENASE-LIKE PROTEIN (AFU_ORTHOLOGUE AFUA_4G09220)"/>
    <property type="match status" value="1"/>
</dbReference>
<dbReference type="InterPro" id="IPR050982">
    <property type="entry name" value="Auxin_biosynth/cation_transpt"/>
</dbReference>
<accession>A7IJE3</accession>
<dbReference type="KEGG" id="xau:Xaut_2899"/>
<dbReference type="STRING" id="78245.Xaut_2899"/>
<organism evidence="4 5">
    <name type="scientific">Xanthobacter autotrophicus (strain ATCC BAA-1158 / Py2)</name>
    <dbReference type="NCBI Taxonomy" id="78245"/>
    <lineage>
        <taxon>Bacteria</taxon>
        <taxon>Pseudomonadati</taxon>
        <taxon>Pseudomonadota</taxon>
        <taxon>Alphaproteobacteria</taxon>
        <taxon>Hyphomicrobiales</taxon>
        <taxon>Xanthobacteraceae</taxon>
        <taxon>Xanthobacter</taxon>
    </lineage>
</organism>
<proteinExistence type="predicted"/>
<dbReference type="InterPro" id="IPR036188">
    <property type="entry name" value="FAD/NAD-bd_sf"/>
</dbReference>
<dbReference type="eggNOG" id="COG2072">
    <property type="taxonomic scope" value="Bacteria"/>
</dbReference>
<evidence type="ECO:0000313" key="5">
    <source>
        <dbReference type="Proteomes" id="UP000002417"/>
    </source>
</evidence>
<evidence type="ECO:0000256" key="2">
    <source>
        <dbReference type="ARBA" id="ARBA00022827"/>
    </source>
</evidence>
<dbReference type="SUPFAM" id="SSF51905">
    <property type="entry name" value="FAD/NAD(P)-binding domain"/>
    <property type="match status" value="1"/>
</dbReference>
<dbReference type="PANTHER" id="PTHR43539:SF78">
    <property type="entry name" value="FLAVIN-CONTAINING MONOOXYGENASE"/>
    <property type="match status" value="1"/>
</dbReference>
<dbReference type="Pfam" id="PF00743">
    <property type="entry name" value="FMO-like"/>
    <property type="match status" value="1"/>
</dbReference>
<dbReference type="Proteomes" id="UP000002417">
    <property type="component" value="Chromosome"/>
</dbReference>
<keyword evidence="5" id="KW-1185">Reference proteome</keyword>
<evidence type="ECO:0000256" key="3">
    <source>
        <dbReference type="ARBA" id="ARBA00023002"/>
    </source>
</evidence>
<dbReference type="InterPro" id="IPR020946">
    <property type="entry name" value="Flavin_mOase-like"/>
</dbReference>
<dbReference type="AlphaFoldDB" id="A7IJE3"/>
<keyword evidence="3" id="KW-0560">Oxidoreductase</keyword>
<protein>
    <submittedName>
        <fullName evidence="4">Flavoprotein involved in K+ transport-like protein</fullName>
    </submittedName>
</protein>
<dbReference type="GO" id="GO:0050661">
    <property type="term" value="F:NADP binding"/>
    <property type="evidence" value="ECO:0007669"/>
    <property type="project" value="InterPro"/>
</dbReference>
<dbReference type="PhylomeDB" id="A7IJE3"/>
<reference evidence="4 5" key="1">
    <citation type="submission" date="2007-07" db="EMBL/GenBank/DDBJ databases">
        <title>Complete sequence of chromosome of Xanthobacter autotrophicus Py2.</title>
        <authorList>
            <consortium name="US DOE Joint Genome Institute"/>
            <person name="Copeland A."/>
            <person name="Lucas S."/>
            <person name="Lapidus A."/>
            <person name="Barry K."/>
            <person name="Glavina del Rio T."/>
            <person name="Hammon N."/>
            <person name="Israni S."/>
            <person name="Dalin E."/>
            <person name="Tice H."/>
            <person name="Pitluck S."/>
            <person name="Sims D."/>
            <person name="Brettin T."/>
            <person name="Bruce D."/>
            <person name="Detter J.C."/>
            <person name="Han C."/>
            <person name="Tapia R."/>
            <person name="Brainard J."/>
            <person name="Schmutz J."/>
            <person name="Larimer F."/>
            <person name="Land M."/>
            <person name="Hauser L."/>
            <person name="Kyrpides N."/>
            <person name="Kim E."/>
            <person name="Ensigns S.A."/>
            <person name="Richardson P."/>
        </authorList>
    </citation>
    <scope>NUCLEOTIDE SEQUENCE [LARGE SCALE GENOMIC DNA]</scope>
    <source>
        <strain evidence="5">ATCC BAA-1158 / Py2</strain>
    </source>
</reference>
<name>A7IJE3_XANP2</name>
<keyword evidence="1" id="KW-0285">Flavoprotein</keyword>
<gene>
    <name evidence="4" type="ordered locus">Xaut_2899</name>
</gene>
<evidence type="ECO:0000256" key="1">
    <source>
        <dbReference type="ARBA" id="ARBA00022630"/>
    </source>
</evidence>
<dbReference type="GO" id="GO:0004499">
    <property type="term" value="F:N,N-dimethylaniline monooxygenase activity"/>
    <property type="evidence" value="ECO:0007669"/>
    <property type="project" value="InterPro"/>
</dbReference>